<reference evidence="4" key="1">
    <citation type="submission" date="2008-07" db="EMBL/GenBank/DDBJ databases">
        <title>Annotation of Ajellomyces capsulatus strain H88.</title>
        <authorList>
            <person name="Champion M."/>
            <person name="Cuomo C."/>
            <person name="Ma L.-J."/>
            <person name="Henn M.R."/>
            <person name="Sil A."/>
            <person name="Goldman B."/>
            <person name="Young S.K."/>
            <person name="Kodira C.D."/>
            <person name="Zeng Q."/>
            <person name="Koehrsen M."/>
            <person name="Alvarado L."/>
            <person name="Berlin A."/>
            <person name="Borenstein D."/>
            <person name="Chen Z."/>
            <person name="Engels R."/>
            <person name="Freedman E."/>
            <person name="Gellesch M."/>
            <person name="Goldberg J."/>
            <person name="Griggs A."/>
            <person name="Gujja S."/>
            <person name="Heiman D."/>
            <person name="Hepburn T."/>
            <person name="Howarth C."/>
            <person name="Jen D."/>
            <person name="Larson L."/>
            <person name="Lewis B."/>
            <person name="Mehta T."/>
            <person name="Park D."/>
            <person name="Pearson M."/>
            <person name="Roberts A."/>
            <person name="Saif S."/>
            <person name="Shea T."/>
            <person name="Shenoy N."/>
            <person name="Sisk P."/>
            <person name="Stolte C."/>
            <person name="Sykes S."/>
            <person name="Walk T."/>
            <person name="White J."/>
            <person name="Yandava C."/>
            <person name="Klein B."/>
            <person name="McEwen J.G."/>
            <person name="Puccia R."/>
            <person name="Goldman G.H."/>
            <person name="Felipe M.S."/>
            <person name="Nino-Vega G."/>
            <person name="San-Blas G."/>
            <person name="Taylor J."/>
            <person name="Mendoza L."/>
            <person name="Galagan J."/>
            <person name="Nusbaum C."/>
            <person name="Birren B."/>
        </authorList>
    </citation>
    <scope>NUCLEOTIDE SEQUENCE [LARGE SCALE GENOMIC DNA]</scope>
    <source>
        <strain evidence="4">H88</strain>
    </source>
</reference>
<dbReference type="Proteomes" id="UP000663419">
    <property type="component" value="Chromosome 4"/>
</dbReference>
<name>F0UFE5_AJEC8</name>
<accession>F0UFE5</accession>
<dbReference type="EMBL" id="DS990638">
    <property type="protein sequence ID" value="EGC44949.1"/>
    <property type="molecule type" value="Genomic_DNA"/>
</dbReference>
<evidence type="ECO:0000313" key="4">
    <source>
        <dbReference type="Proteomes" id="UP000008142"/>
    </source>
</evidence>
<dbReference type="VEuPathDB" id="FungiDB:I7I53_03698"/>
<evidence type="ECO:0000313" key="3">
    <source>
        <dbReference type="EMBL" id="QSS55729.1"/>
    </source>
</evidence>
<evidence type="ECO:0000256" key="1">
    <source>
        <dbReference type="SAM" id="SignalP"/>
    </source>
</evidence>
<gene>
    <name evidence="2" type="ORF">HCEG_04164</name>
    <name evidence="3" type="ORF">I7I53_03698</name>
</gene>
<reference evidence="3" key="2">
    <citation type="submission" date="2021-01" db="EMBL/GenBank/DDBJ databases">
        <title>Chromosome-level genome assembly of a human fungal pathogen reveals clustering of transcriptionally co-regulated genes.</title>
        <authorList>
            <person name="Voorhies M."/>
            <person name="Cohen S."/>
            <person name="Shea T.P."/>
            <person name="Petrus S."/>
            <person name="Munoz J.F."/>
            <person name="Poplawski S."/>
            <person name="Goldman W.E."/>
            <person name="Michael T."/>
            <person name="Cuomo C.A."/>
            <person name="Sil A."/>
            <person name="Beyhan S."/>
        </authorList>
    </citation>
    <scope>NUCLEOTIDE SEQUENCE</scope>
    <source>
        <strain evidence="3">H88</strain>
    </source>
</reference>
<feature type="chain" id="PRO_5036438480" evidence="1">
    <location>
        <begin position="20"/>
        <end position="156"/>
    </location>
</feature>
<protein>
    <submittedName>
        <fullName evidence="2">Predicted protein</fullName>
    </submittedName>
</protein>
<dbReference type="EMBL" id="CP069105">
    <property type="protein sequence ID" value="QSS55729.1"/>
    <property type="molecule type" value="Genomic_DNA"/>
</dbReference>
<feature type="signal peptide" evidence="1">
    <location>
        <begin position="1"/>
        <end position="19"/>
    </location>
</feature>
<dbReference type="AlphaFoldDB" id="F0UFE5"/>
<keyword evidence="1" id="KW-0732">Signal</keyword>
<dbReference type="HOGENOM" id="CLU_1686042_0_0_1"/>
<evidence type="ECO:0000313" key="2">
    <source>
        <dbReference type="EMBL" id="EGC44949.1"/>
    </source>
</evidence>
<sequence length="156" mass="17508">MNLLLRIWLALSSILEGKSHRIPFPYKFPALGSRQPSWLGDWLAWQYGHAAPHHRRPRGTTRDYAVDCVSIFKGYGGCTAILERKPPRVPHYPYGCTHGSNASSEPHMDKNKSGASTLKPVEETQTMRNPMATHGAFQDIESVGACGRWMVGIRFM</sequence>
<proteinExistence type="predicted"/>
<dbReference type="Proteomes" id="UP000008142">
    <property type="component" value="Unassembled WGS sequence"/>
</dbReference>
<organism evidence="4">
    <name type="scientific">Ajellomyces capsulatus (strain H88)</name>
    <name type="common">Darling's disease fungus</name>
    <name type="synonym">Histoplasma capsulatum</name>
    <dbReference type="NCBI Taxonomy" id="544711"/>
    <lineage>
        <taxon>Eukaryota</taxon>
        <taxon>Fungi</taxon>
        <taxon>Dikarya</taxon>
        <taxon>Ascomycota</taxon>
        <taxon>Pezizomycotina</taxon>
        <taxon>Eurotiomycetes</taxon>
        <taxon>Eurotiomycetidae</taxon>
        <taxon>Onygenales</taxon>
        <taxon>Ajellomycetaceae</taxon>
        <taxon>Histoplasma</taxon>
    </lineage>
</organism>